<dbReference type="Pfam" id="PF08327">
    <property type="entry name" value="AHSA1"/>
    <property type="match status" value="1"/>
</dbReference>
<dbReference type="EMBL" id="JAHBAY010000011">
    <property type="protein sequence ID" value="MBT0772201.1"/>
    <property type="molecule type" value="Genomic_DNA"/>
</dbReference>
<protein>
    <submittedName>
        <fullName evidence="3">SRPBCC domain-containing protein</fullName>
    </submittedName>
</protein>
<sequence length="151" mass="16038">MSRTDSASLVIAAPPGRAFAALVDRQALESWLPPDGATGRFEHFDLRAGGSYRLVLTFADAPGKTTADSDVVDVRILEVVDGQHVSQAVEFTSDDPAFAGTMLMTWQVSPAPDGGSLIRIRADDVPPGISAEDHAEGLESSLRNLAAYLTR</sequence>
<evidence type="ECO:0000313" key="3">
    <source>
        <dbReference type="EMBL" id="MBT0772201.1"/>
    </source>
</evidence>
<dbReference type="InterPro" id="IPR023393">
    <property type="entry name" value="START-like_dom_sf"/>
</dbReference>
<organism evidence="3 4">
    <name type="scientific">Kineosporia corallincola</name>
    <dbReference type="NCBI Taxonomy" id="2835133"/>
    <lineage>
        <taxon>Bacteria</taxon>
        <taxon>Bacillati</taxon>
        <taxon>Actinomycetota</taxon>
        <taxon>Actinomycetes</taxon>
        <taxon>Kineosporiales</taxon>
        <taxon>Kineosporiaceae</taxon>
        <taxon>Kineosporia</taxon>
    </lineage>
</organism>
<name>A0ABS5TM74_9ACTN</name>
<comment type="caution">
    <text evidence="3">The sequence shown here is derived from an EMBL/GenBank/DDBJ whole genome shotgun (WGS) entry which is preliminary data.</text>
</comment>
<accession>A0ABS5TM74</accession>
<gene>
    <name evidence="3" type="ORF">KIH74_24870</name>
</gene>
<reference evidence="3 4" key="1">
    <citation type="submission" date="2021-05" db="EMBL/GenBank/DDBJ databases">
        <title>Kineosporia and Streptomyces sp. nov. two new marine actinobacteria isolated from Coral.</title>
        <authorList>
            <person name="Buangrab K."/>
            <person name="Sutthacheep M."/>
            <person name="Yeemin T."/>
            <person name="Harunari E."/>
            <person name="Igarashi Y."/>
            <person name="Kanchanasin P."/>
            <person name="Tanasupawat S."/>
            <person name="Phongsopitanun W."/>
        </authorList>
    </citation>
    <scope>NUCLEOTIDE SEQUENCE [LARGE SCALE GENOMIC DNA]</scope>
    <source>
        <strain evidence="3 4">J2-2</strain>
    </source>
</reference>
<comment type="similarity">
    <text evidence="1">Belongs to the AHA1 family.</text>
</comment>
<dbReference type="InterPro" id="IPR013538">
    <property type="entry name" value="ASHA1/2-like_C"/>
</dbReference>
<proteinExistence type="inferred from homology"/>
<evidence type="ECO:0000313" key="4">
    <source>
        <dbReference type="Proteomes" id="UP001197247"/>
    </source>
</evidence>
<evidence type="ECO:0000256" key="1">
    <source>
        <dbReference type="ARBA" id="ARBA00006817"/>
    </source>
</evidence>
<dbReference type="Proteomes" id="UP001197247">
    <property type="component" value="Unassembled WGS sequence"/>
</dbReference>
<dbReference type="Gene3D" id="3.30.530.20">
    <property type="match status" value="1"/>
</dbReference>
<evidence type="ECO:0000259" key="2">
    <source>
        <dbReference type="Pfam" id="PF08327"/>
    </source>
</evidence>
<keyword evidence="4" id="KW-1185">Reference proteome</keyword>
<dbReference type="RefSeq" id="WP_214158579.1">
    <property type="nucleotide sequence ID" value="NZ_JAHBAY010000011.1"/>
</dbReference>
<feature type="domain" description="Activator of Hsp90 ATPase homologue 1/2-like C-terminal" evidence="2">
    <location>
        <begin position="13"/>
        <end position="149"/>
    </location>
</feature>
<dbReference type="SUPFAM" id="SSF55961">
    <property type="entry name" value="Bet v1-like"/>
    <property type="match status" value="1"/>
</dbReference>